<keyword evidence="2" id="KW-0472">Membrane</keyword>
<gene>
    <name evidence="3" type="ORF">KDB89_00640</name>
</gene>
<proteinExistence type="predicted"/>
<dbReference type="Proteomes" id="UP000824504">
    <property type="component" value="Chromosome"/>
</dbReference>
<evidence type="ECO:0000256" key="2">
    <source>
        <dbReference type="SAM" id="Phobius"/>
    </source>
</evidence>
<keyword evidence="4" id="KW-1185">Reference proteome</keyword>
<sequence>MSQQPPYNGYQQGYQQPPAQPGYGYQQPYYGYQPPAEHPQAQTVFILGIVGIFTGILSFVAWYLGSEAKKEIEAGAPYPFEGKLKTGYLLGKILGIISLASAGLGLLLLIVYFVMMLAIFGAFM</sequence>
<protein>
    <recommendedName>
        <fullName evidence="5">DUF4190 domain-containing protein</fullName>
    </recommendedName>
</protein>
<reference evidence="3 4" key="1">
    <citation type="submission" date="2021-07" db="EMBL/GenBank/DDBJ databases">
        <title>complete genome sequencing of Tessaracoccus sp.J1M15.</title>
        <authorList>
            <person name="Bae J.-W."/>
            <person name="Kim D.-y."/>
        </authorList>
    </citation>
    <scope>NUCLEOTIDE SEQUENCE [LARGE SCALE GENOMIC DNA]</scope>
    <source>
        <strain evidence="3 4">J1M15</strain>
    </source>
</reference>
<dbReference type="EMBL" id="CP079216">
    <property type="protein sequence ID" value="QXT63031.1"/>
    <property type="molecule type" value="Genomic_DNA"/>
</dbReference>
<feature type="transmembrane region" description="Helical" evidence="2">
    <location>
        <begin position="44"/>
        <end position="64"/>
    </location>
</feature>
<evidence type="ECO:0008006" key="5">
    <source>
        <dbReference type="Google" id="ProtNLM"/>
    </source>
</evidence>
<dbReference type="RefSeq" id="WP_219082509.1">
    <property type="nucleotide sequence ID" value="NZ_CP079216.1"/>
</dbReference>
<name>A0ABX8SI18_9ACTN</name>
<keyword evidence="2" id="KW-1133">Transmembrane helix</keyword>
<organism evidence="3 4">
    <name type="scientific">Tessaracoccus palaemonis</name>
    <dbReference type="NCBI Taxonomy" id="2829499"/>
    <lineage>
        <taxon>Bacteria</taxon>
        <taxon>Bacillati</taxon>
        <taxon>Actinomycetota</taxon>
        <taxon>Actinomycetes</taxon>
        <taxon>Propionibacteriales</taxon>
        <taxon>Propionibacteriaceae</taxon>
        <taxon>Tessaracoccus</taxon>
    </lineage>
</organism>
<evidence type="ECO:0000313" key="3">
    <source>
        <dbReference type="EMBL" id="QXT63031.1"/>
    </source>
</evidence>
<accession>A0ABX8SI18</accession>
<keyword evidence="2" id="KW-0812">Transmembrane</keyword>
<evidence type="ECO:0000313" key="4">
    <source>
        <dbReference type="Proteomes" id="UP000824504"/>
    </source>
</evidence>
<evidence type="ECO:0000256" key="1">
    <source>
        <dbReference type="SAM" id="MobiDB-lite"/>
    </source>
</evidence>
<feature type="region of interest" description="Disordered" evidence="1">
    <location>
        <begin position="1"/>
        <end position="26"/>
    </location>
</feature>
<feature type="transmembrane region" description="Helical" evidence="2">
    <location>
        <begin position="93"/>
        <end position="123"/>
    </location>
</feature>